<evidence type="ECO:0000256" key="1">
    <source>
        <dbReference type="SAM" id="SignalP"/>
    </source>
</evidence>
<dbReference type="EMBL" id="JABBGM010000002">
    <property type="protein sequence ID" value="NML92906.1"/>
    <property type="molecule type" value="Genomic_DNA"/>
</dbReference>
<comment type="caution">
    <text evidence="2">The sequence shown here is derived from an EMBL/GenBank/DDBJ whole genome shotgun (WGS) entry which is preliminary data.</text>
</comment>
<keyword evidence="3" id="KW-1185">Reference proteome</keyword>
<sequence>MLNPSSGASARTRRRLAVAGAAVAAALLAGATPAQADPLLDGDKLILTNGIASIEGASGGGLASWSTIAGMETDRGIGLSAHVTGIALPDYGWESHGVAVGIRDRVELSYARQNFDTRKVGAALGLGEGFRFNQDIFGAKLRLIGDTVYGSPWLPQISIGVQHKRSLDGAIVRAVGAKSASGTDFSASATKLILSKSVLVNATARWTSANQFGLLGFGGPKGSARTLQFEGSLAYMLTSRLVVGGEVRTRPDNLGIAREDDAHDLFVAWAFDRHATVTAAYVDVGSVATFDGQRGALVSLQLAF</sequence>
<organism evidence="2 3">
    <name type="scientific">Novosphingobium olei</name>
    <dbReference type="NCBI Taxonomy" id="2728851"/>
    <lineage>
        <taxon>Bacteria</taxon>
        <taxon>Pseudomonadati</taxon>
        <taxon>Pseudomonadota</taxon>
        <taxon>Alphaproteobacteria</taxon>
        <taxon>Sphingomonadales</taxon>
        <taxon>Sphingomonadaceae</taxon>
        <taxon>Novosphingobium</taxon>
    </lineage>
</organism>
<accession>A0A7Y0BLY6</accession>
<gene>
    <name evidence="2" type="ORF">HHL27_04385</name>
</gene>
<dbReference type="PROSITE" id="PS51318">
    <property type="entry name" value="TAT"/>
    <property type="match status" value="1"/>
</dbReference>
<reference evidence="2 3" key="1">
    <citation type="submission" date="2020-04" db="EMBL/GenBank/DDBJ databases">
        <title>Novosphingobium sp. TW-4 isolated from soil.</title>
        <authorList>
            <person name="Dahal R.H."/>
            <person name="Chaudhary D.K."/>
        </authorList>
    </citation>
    <scope>NUCLEOTIDE SEQUENCE [LARGE SCALE GENOMIC DNA]</scope>
    <source>
        <strain evidence="2 3">TW-4</strain>
    </source>
</reference>
<dbReference type="Pfam" id="PF11231">
    <property type="entry name" value="DUF3034"/>
    <property type="match status" value="1"/>
</dbReference>
<evidence type="ECO:0000313" key="3">
    <source>
        <dbReference type="Proteomes" id="UP000583556"/>
    </source>
</evidence>
<dbReference type="InterPro" id="IPR021393">
    <property type="entry name" value="DUF3034"/>
</dbReference>
<dbReference type="AlphaFoldDB" id="A0A7Y0BLY6"/>
<evidence type="ECO:0000313" key="2">
    <source>
        <dbReference type="EMBL" id="NML92906.1"/>
    </source>
</evidence>
<name>A0A7Y0BLY6_9SPHN</name>
<dbReference type="InterPro" id="IPR006311">
    <property type="entry name" value="TAT_signal"/>
</dbReference>
<dbReference type="Proteomes" id="UP000583556">
    <property type="component" value="Unassembled WGS sequence"/>
</dbReference>
<feature type="signal peptide" evidence="1">
    <location>
        <begin position="1"/>
        <end position="36"/>
    </location>
</feature>
<feature type="chain" id="PRO_5031156589" evidence="1">
    <location>
        <begin position="37"/>
        <end position="304"/>
    </location>
</feature>
<proteinExistence type="predicted"/>
<keyword evidence="1" id="KW-0732">Signal</keyword>
<protein>
    <submittedName>
        <fullName evidence="2">DUF3034 family protein</fullName>
    </submittedName>
</protein>